<comment type="pathway">
    <text evidence="36">Glycerolipid metabolism.</text>
</comment>
<dbReference type="AlphaFoldDB" id="A0A8M1GFV8"/>
<dbReference type="InterPro" id="IPR033562">
    <property type="entry name" value="PLPL"/>
</dbReference>
<evidence type="ECO:0000256" key="1">
    <source>
        <dbReference type="ARBA" id="ARBA00000816"/>
    </source>
</evidence>
<evidence type="ECO:0000256" key="33">
    <source>
        <dbReference type="ARBA" id="ARBA00052543"/>
    </source>
</evidence>
<dbReference type="GeneID" id="103674044"/>
<feature type="active site" description="Nucleophile" evidence="41">
    <location>
        <position position="47"/>
    </location>
</feature>
<evidence type="ECO:0000256" key="30">
    <source>
        <dbReference type="ARBA" id="ARBA00050561"/>
    </source>
</evidence>
<dbReference type="GO" id="GO:0003841">
    <property type="term" value="F:1-acylglycerol-3-phosphate O-acyltransferase activity"/>
    <property type="evidence" value="ECO:0007669"/>
    <property type="project" value="UniProtKB-EC"/>
</dbReference>
<dbReference type="PANTHER" id="PTHR12406:SF22">
    <property type="entry name" value="1-ACYLGLYCEROL-3-PHOSPHATE O-ACYLTRANSFERASE PNPLA3"/>
    <property type="match status" value="1"/>
</dbReference>
<keyword evidence="18" id="KW-0472">Membrane</keyword>
<feature type="compositionally biased region" description="Polar residues" evidence="42">
    <location>
        <begin position="403"/>
        <end position="416"/>
    </location>
</feature>
<evidence type="ECO:0000256" key="28">
    <source>
        <dbReference type="ARBA" id="ARBA00050245"/>
    </source>
</evidence>
<comment type="catalytic activity">
    <reaction evidence="33">
        <text>2 a 1-acylglycerol = a 1,2-diacylglycerol + glycerol</text>
        <dbReference type="Rhea" id="RHEA:44432"/>
        <dbReference type="ChEBI" id="CHEBI:17754"/>
        <dbReference type="ChEBI" id="CHEBI:35759"/>
        <dbReference type="ChEBI" id="CHEBI:49172"/>
    </reaction>
</comment>
<evidence type="ECO:0000256" key="41">
    <source>
        <dbReference type="PROSITE-ProRule" id="PRU01161"/>
    </source>
</evidence>
<evidence type="ECO:0000256" key="36">
    <source>
        <dbReference type="ARBA" id="ARBA00060536"/>
    </source>
</evidence>
<dbReference type="GO" id="GO:0004623">
    <property type="term" value="F:phospholipase A2 activity"/>
    <property type="evidence" value="ECO:0007669"/>
    <property type="project" value="UniProtKB-EC"/>
</dbReference>
<dbReference type="RefSeq" id="XP_040493612.1">
    <property type="nucleotide sequence ID" value="XM_040637678.1"/>
</dbReference>
<evidence type="ECO:0000256" key="35">
    <source>
        <dbReference type="ARBA" id="ARBA00053171"/>
    </source>
</evidence>
<evidence type="ECO:0000256" key="38">
    <source>
        <dbReference type="ARBA" id="ARBA00079790"/>
    </source>
</evidence>
<evidence type="ECO:0000256" key="29">
    <source>
        <dbReference type="ARBA" id="ARBA00050373"/>
    </source>
</evidence>
<dbReference type="Gene3D" id="3.40.1090.10">
    <property type="entry name" value="Cytosolic phospholipase A2 catalytic domain"/>
    <property type="match status" value="1"/>
</dbReference>
<dbReference type="EC" id="3.1.1.4" evidence="8"/>
<evidence type="ECO:0000256" key="17">
    <source>
        <dbReference type="ARBA" id="ARBA00023098"/>
    </source>
</evidence>
<evidence type="ECO:0000256" key="12">
    <source>
        <dbReference type="ARBA" id="ARBA00022679"/>
    </source>
</evidence>
<evidence type="ECO:0000256" key="7">
    <source>
        <dbReference type="ARBA" id="ARBA00013211"/>
    </source>
</evidence>
<keyword evidence="14 41" id="KW-0378">Hydrolase</keyword>
<evidence type="ECO:0000256" key="25">
    <source>
        <dbReference type="ARBA" id="ARBA00048770"/>
    </source>
</evidence>
<evidence type="ECO:0000256" key="14">
    <source>
        <dbReference type="ARBA" id="ARBA00022801"/>
    </source>
</evidence>
<accession>A0A8M1GFV8</accession>
<comment type="catalytic activity">
    <reaction evidence="27">
        <text>1-(9Z-octadecenoyl)-sn-glycero-3-phosphate + (9Z)-octadecenoyl-CoA = 1,2-di-(9Z-octadecenoyl)-sn-glycero-3-phosphate + CoA</text>
        <dbReference type="Rhea" id="RHEA:37131"/>
        <dbReference type="ChEBI" id="CHEBI:57287"/>
        <dbReference type="ChEBI" id="CHEBI:57387"/>
        <dbReference type="ChEBI" id="CHEBI:74544"/>
        <dbReference type="ChEBI" id="CHEBI:74546"/>
    </reaction>
    <physiologicalReaction direction="left-to-right" evidence="27">
        <dbReference type="Rhea" id="RHEA:37132"/>
    </physiologicalReaction>
</comment>
<feature type="region of interest" description="Disordered" evidence="42">
    <location>
        <begin position="403"/>
        <end position="433"/>
    </location>
</feature>
<evidence type="ECO:0000256" key="24">
    <source>
        <dbReference type="ARBA" id="ARBA00032101"/>
    </source>
</evidence>
<evidence type="ECO:0000256" key="9">
    <source>
        <dbReference type="ARBA" id="ARBA00013279"/>
    </source>
</evidence>
<dbReference type="SUPFAM" id="SSF52151">
    <property type="entry name" value="FabD/lysophospholipase-like"/>
    <property type="match status" value="1"/>
</dbReference>
<comment type="catalytic activity">
    <reaction evidence="26">
        <text>1-(9Z-octadecenoyl)-sn-glycero-3-phosphate + (9Z,12Z)-octadecadienoyl-CoA = 1-(9Z)-octadecenoyl-2-(9Z,12Z)-octadecadienoyl-sn-glycero-3-phosphate + CoA</text>
        <dbReference type="Rhea" id="RHEA:37159"/>
        <dbReference type="ChEBI" id="CHEBI:57287"/>
        <dbReference type="ChEBI" id="CHEBI:57383"/>
        <dbReference type="ChEBI" id="CHEBI:74544"/>
        <dbReference type="ChEBI" id="CHEBI:74563"/>
    </reaction>
    <physiologicalReaction direction="left-to-right" evidence="26">
        <dbReference type="Rhea" id="RHEA:37160"/>
    </physiologicalReaction>
</comment>
<evidence type="ECO:0000256" key="6">
    <source>
        <dbReference type="ARBA" id="ARBA00005189"/>
    </source>
</evidence>
<dbReference type="EC" id="3.1.1.3" evidence="9"/>
<keyword evidence="19" id="KW-0325">Glycoprotein</keyword>
<evidence type="ECO:0000256" key="37">
    <source>
        <dbReference type="ARBA" id="ARBA00078886"/>
    </source>
</evidence>
<dbReference type="InterPro" id="IPR002641">
    <property type="entry name" value="PNPLA_dom"/>
</dbReference>
<keyword evidence="21" id="KW-1208">Phospholipid metabolism</keyword>
<comment type="catalytic activity">
    <reaction evidence="32">
        <text>a 1-acylglycerol + a 1,2-diacylglycerol = a triacylglycerol + glycerol</text>
        <dbReference type="Rhea" id="RHEA:44436"/>
        <dbReference type="ChEBI" id="CHEBI:17754"/>
        <dbReference type="ChEBI" id="CHEBI:17855"/>
        <dbReference type="ChEBI" id="CHEBI:35759"/>
        <dbReference type="ChEBI" id="CHEBI:49172"/>
    </reaction>
</comment>
<dbReference type="FunFam" id="3.40.1090.10:FF:000003">
    <property type="entry name" value="Patatin-like phospholipase domain-containing protein 2"/>
    <property type="match status" value="1"/>
</dbReference>
<sequence>MYDPERGWSLSFSGCGFLGFYHIGATRCLSEHAPHIVRDARMLFGASAGALHGVALLSGLSLDLITHTLMDLAQRARSRNIGILHPSFNVGRYLQKSLQRHLPDNVHKMVSGKMFISLTRVSDGENVLVSDFQSKDEVVDALLCSSFIPFFSGIIPPSFRGVRYMDGGASDNVPFFDAKTTITVSPFYGEYDICPKVKSTNFLHVDLTKLSLRLCSENVYLLIRALFPPDLKVLGEICLRGYLDALRFLEENGICSRPHPCLNSPSEEPETLKFTWGCRSLASPPRLSAGGTKPEGDELLDHLRLSILPWDESILDTLSPKLTAALSKAIKSQHGYGSKIYNFLPVKVMSYVMLPCTLPVESAIALVQRLVMWLPDMPEDIRWLHWLTSNVCSRVVTQLFPTSRSQTPASGQQPSPRNVKALLPSLLSSRGRS</sequence>
<feature type="active site" description="Proton acceptor" evidence="41">
    <location>
        <position position="166"/>
    </location>
</feature>
<evidence type="ECO:0000256" key="34">
    <source>
        <dbReference type="ARBA" id="ARBA00052658"/>
    </source>
</evidence>
<evidence type="ECO:0000256" key="22">
    <source>
        <dbReference type="ARBA" id="ARBA00023315"/>
    </source>
</evidence>
<comment type="catalytic activity">
    <reaction evidence="30">
        <text>a 1-acylglycerol + a 1,3-diacylglycerol = a triacylglycerol + glycerol</text>
        <dbReference type="Rhea" id="RHEA:44440"/>
        <dbReference type="ChEBI" id="CHEBI:17754"/>
        <dbReference type="ChEBI" id="CHEBI:17855"/>
        <dbReference type="ChEBI" id="CHEBI:35759"/>
        <dbReference type="ChEBI" id="CHEBI:47777"/>
    </reaction>
</comment>
<dbReference type="GO" id="GO:0016020">
    <property type="term" value="C:membrane"/>
    <property type="evidence" value="ECO:0007669"/>
    <property type="project" value="UniProtKB-SubCell"/>
</dbReference>
<feature type="domain" description="PNPLA" evidence="43">
    <location>
        <begin position="10"/>
        <end position="179"/>
    </location>
</feature>
<keyword evidence="16" id="KW-1133">Transmembrane helix</keyword>
<comment type="catalytic activity">
    <reaction evidence="29">
        <text>1,2,3-tri-(9Z-octadecenoyl)-glycerol + H2O = 1,3-di-(9Z-octadecenoyl)-glycerol + (9Z)-octadecenoate + H(+)</text>
        <dbReference type="Rhea" id="RHEA:38387"/>
        <dbReference type="ChEBI" id="CHEBI:15377"/>
        <dbReference type="ChEBI" id="CHEBI:15378"/>
        <dbReference type="ChEBI" id="CHEBI:30823"/>
        <dbReference type="ChEBI" id="CHEBI:53753"/>
        <dbReference type="ChEBI" id="CHEBI:75735"/>
    </reaction>
    <physiologicalReaction direction="left-to-right" evidence="29">
        <dbReference type="Rhea" id="RHEA:38388"/>
    </physiologicalReaction>
</comment>
<evidence type="ECO:0000256" key="19">
    <source>
        <dbReference type="ARBA" id="ARBA00023180"/>
    </source>
</evidence>
<evidence type="ECO:0000256" key="18">
    <source>
        <dbReference type="ARBA" id="ARBA00023136"/>
    </source>
</evidence>
<gene>
    <name evidence="45" type="primary">PNPLA3</name>
</gene>
<comment type="catalytic activity">
    <reaction evidence="34">
        <text>1-(9Z-octadecenoyl)-glycerol + 1,2-di-(9Z-octadecenoyl)-glycerol = 1,2,3-tri-(9Z-octadecenoyl)-glycerol + glycerol</text>
        <dbReference type="Rhea" id="RHEA:38327"/>
        <dbReference type="ChEBI" id="CHEBI:17754"/>
        <dbReference type="ChEBI" id="CHEBI:52323"/>
        <dbReference type="ChEBI" id="CHEBI:53753"/>
        <dbReference type="ChEBI" id="CHEBI:75342"/>
    </reaction>
    <physiologicalReaction direction="left-to-right" evidence="34">
        <dbReference type="Rhea" id="RHEA:38328"/>
    </physiologicalReaction>
</comment>
<dbReference type="FunFam" id="3.40.1090.10:FF:000042">
    <property type="entry name" value="Patatin-like phospholipase domain-containing 3"/>
    <property type="match status" value="1"/>
</dbReference>
<dbReference type="PANTHER" id="PTHR12406">
    <property type="entry name" value="CALCIUM-INDEPENDENT PHOSPHOLIPASE A2 IPLA2 -RELATED"/>
    <property type="match status" value="1"/>
</dbReference>
<dbReference type="GO" id="GO:0006654">
    <property type="term" value="P:phosphatidic acid biosynthetic process"/>
    <property type="evidence" value="ECO:0007669"/>
    <property type="project" value="UniProtKB-ARBA"/>
</dbReference>
<dbReference type="GO" id="GO:0004806">
    <property type="term" value="F:triacylglycerol lipase activity"/>
    <property type="evidence" value="ECO:0007669"/>
    <property type="project" value="UniProtKB-EC"/>
</dbReference>
<keyword evidence="22" id="KW-0012">Acyltransferase</keyword>
<evidence type="ECO:0000256" key="8">
    <source>
        <dbReference type="ARBA" id="ARBA00013278"/>
    </source>
</evidence>
<evidence type="ECO:0000256" key="42">
    <source>
        <dbReference type="SAM" id="MobiDB-lite"/>
    </source>
</evidence>
<comment type="catalytic activity">
    <reaction evidence="1">
        <text>1-(9Z-octadecenoyl)-sn-glycero-3-phosphate + hexadecanoyl-CoA = 1-(9Z)-octadecenoyl-2-hexadecanoyl-sn-glycero-3-phosphate + CoA</text>
        <dbReference type="Rhea" id="RHEA:37143"/>
        <dbReference type="ChEBI" id="CHEBI:57287"/>
        <dbReference type="ChEBI" id="CHEBI:57379"/>
        <dbReference type="ChEBI" id="CHEBI:74544"/>
        <dbReference type="ChEBI" id="CHEBI:74551"/>
    </reaction>
    <physiologicalReaction direction="left-to-right" evidence="1">
        <dbReference type="Rhea" id="RHEA:37144"/>
    </physiologicalReaction>
</comment>
<evidence type="ECO:0000256" key="32">
    <source>
        <dbReference type="ARBA" id="ARBA00051085"/>
    </source>
</evidence>
<dbReference type="GO" id="GO:0019433">
    <property type="term" value="P:triglyceride catabolic process"/>
    <property type="evidence" value="ECO:0007669"/>
    <property type="project" value="UniProtKB-ARBA"/>
</dbReference>
<keyword evidence="44" id="KW-1185">Reference proteome</keyword>
<comment type="catalytic activity">
    <reaction evidence="31">
        <text>2 1-(9Z-octadecenoyl)-glycerol = 1,2-di-(9Z-octadecenoyl)-glycerol + glycerol</text>
        <dbReference type="Rhea" id="RHEA:38323"/>
        <dbReference type="ChEBI" id="CHEBI:17754"/>
        <dbReference type="ChEBI" id="CHEBI:52323"/>
        <dbReference type="ChEBI" id="CHEBI:75342"/>
    </reaction>
    <physiologicalReaction direction="left-to-right" evidence="31">
        <dbReference type="Rhea" id="RHEA:38324"/>
    </physiologicalReaction>
</comment>
<keyword evidence="12" id="KW-0808">Transferase</keyword>
<feature type="short sequence motif" description="GXSXG" evidence="41">
    <location>
        <begin position="45"/>
        <end position="49"/>
    </location>
</feature>
<comment type="catalytic activity">
    <reaction evidence="3">
        <text>a 1-acyl-sn-glycero-3-phosphate + an acyl-CoA = a 1,2-diacyl-sn-glycero-3-phosphate + CoA</text>
        <dbReference type="Rhea" id="RHEA:19709"/>
        <dbReference type="ChEBI" id="CHEBI:57287"/>
        <dbReference type="ChEBI" id="CHEBI:57970"/>
        <dbReference type="ChEBI" id="CHEBI:58342"/>
        <dbReference type="ChEBI" id="CHEBI:58608"/>
        <dbReference type="EC" id="2.3.1.51"/>
    </reaction>
</comment>
<comment type="catalytic activity">
    <reaction evidence="2">
        <text>a triacylglycerol + H2O = a diacylglycerol + a fatty acid + H(+)</text>
        <dbReference type="Rhea" id="RHEA:12044"/>
        <dbReference type="ChEBI" id="CHEBI:15377"/>
        <dbReference type="ChEBI" id="CHEBI:15378"/>
        <dbReference type="ChEBI" id="CHEBI:17855"/>
        <dbReference type="ChEBI" id="CHEBI:18035"/>
        <dbReference type="ChEBI" id="CHEBI:28868"/>
        <dbReference type="EC" id="3.1.1.3"/>
    </reaction>
</comment>
<keyword evidence="20" id="KW-0594">Phospholipid biosynthesis</keyword>
<name>A0A8M1GFV8_URSMA</name>
<dbReference type="GO" id="GO:0036042">
    <property type="term" value="F:long-chain fatty acyl-CoA binding"/>
    <property type="evidence" value="ECO:0007669"/>
    <property type="project" value="UniProtKB-ARBA"/>
</dbReference>
<keyword evidence="17 41" id="KW-0443">Lipid metabolism</keyword>
<dbReference type="GO" id="GO:0019432">
    <property type="term" value="P:triglyceride biosynthetic process"/>
    <property type="evidence" value="ECO:0007669"/>
    <property type="project" value="UniProtKB-ARBA"/>
</dbReference>
<protein>
    <recommendedName>
        <fullName evidence="39">Acylglycerol transacylase</fullName>
        <ecNumber evidence="7">2.3.1.51</ecNumber>
        <ecNumber evidence="9">3.1.1.3</ecNumber>
        <ecNumber evidence="8">3.1.1.4</ecNumber>
    </recommendedName>
    <alternativeName>
        <fullName evidence="40">Adiponutrin</fullName>
    </alternativeName>
    <alternativeName>
        <fullName evidence="38">Calcium-independent phospholipase A2-epsilon</fullName>
    </alternativeName>
    <alternativeName>
        <fullName evidence="24">Lysophosphatidic acid acyltransferase</fullName>
    </alternativeName>
    <alternativeName>
        <fullName evidence="37">Patatin-like phospholipase domain-containing protein 3</fullName>
    </alternativeName>
</protein>
<dbReference type="GO" id="GO:0055088">
    <property type="term" value="P:lipid homeostasis"/>
    <property type="evidence" value="ECO:0007669"/>
    <property type="project" value="TreeGrafter"/>
</dbReference>
<evidence type="ECO:0000256" key="16">
    <source>
        <dbReference type="ARBA" id="ARBA00022989"/>
    </source>
</evidence>
<reference evidence="45" key="1">
    <citation type="submission" date="2025-08" db="UniProtKB">
        <authorList>
            <consortium name="RefSeq"/>
        </authorList>
    </citation>
    <scope>IDENTIFICATION</scope>
    <source>
        <tissue evidence="45">Whole blood</tissue>
    </source>
</reference>
<keyword evidence="10" id="KW-0444">Lipid biosynthesis</keyword>
<organism evidence="44 45">
    <name type="scientific">Ursus maritimus</name>
    <name type="common">Polar bear</name>
    <name type="synonym">Thalarctos maritimus</name>
    <dbReference type="NCBI Taxonomy" id="29073"/>
    <lineage>
        <taxon>Eukaryota</taxon>
        <taxon>Metazoa</taxon>
        <taxon>Chordata</taxon>
        <taxon>Craniata</taxon>
        <taxon>Vertebrata</taxon>
        <taxon>Euteleostomi</taxon>
        <taxon>Mammalia</taxon>
        <taxon>Eutheria</taxon>
        <taxon>Laurasiatheria</taxon>
        <taxon>Carnivora</taxon>
        <taxon>Caniformia</taxon>
        <taxon>Ursidae</taxon>
        <taxon>Ursus</taxon>
    </lineage>
</organism>
<evidence type="ECO:0000256" key="4">
    <source>
        <dbReference type="ARBA" id="ARBA00004167"/>
    </source>
</evidence>
<evidence type="ECO:0000256" key="3">
    <source>
        <dbReference type="ARBA" id="ARBA00001141"/>
    </source>
</evidence>
<feature type="short sequence motif" description="GXGXXG" evidence="41">
    <location>
        <begin position="14"/>
        <end position="19"/>
    </location>
</feature>
<evidence type="ECO:0000256" key="27">
    <source>
        <dbReference type="ARBA" id="ARBA00049561"/>
    </source>
</evidence>
<dbReference type="GO" id="GO:0035727">
    <property type="term" value="F:lysophosphatidic acid binding"/>
    <property type="evidence" value="ECO:0007669"/>
    <property type="project" value="UniProtKB-ARBA"/>
</dbReference>
<keyword evidence="41" id="KW-0442">Lipid degradation</keyword>
<dbReference type="GO" id="GO:0001676">
    <property type="term" value="P:long-chain fatty acid metabolic process"/>
    <property type="evidence" value="ECO:0007669"/>
    <property type="project" value="UniProtKB-ARBA"/>
</dbReference>
<evidence type="ECO:0000256" key="31">
    <source>
        <dbReference type="ARBA" id="ARBA00050827"/>
    </source>
</evidence>
<comment type="subcellular location">
    <subcellularLocation>
        <location evidence="5">Lipid droplet</location>
    </subcellularLocation>
    <subcellularLocation>
        <location evidence="4">Membrane</location>
        <topology evidence="4">Single-pass membrane protein</topology>
    </subcellularLocation>
</comment>
<comment type="catalytic activity">
    <reaction evidence="25">
        <text>1-(9Z-octadecenoyl)-sn-glycero-3-phosphate + (5Z,8Z,11Z,14Z)-eicosatetraenoyl-CoA = 1-(9Z)-octadecenoyl-2-(5Z,8Z,11Z,14Z)-eicosatetraenoyl-sn-glycero-3-phosphate + CoA</text>
        <dbReference type="Rhea" id="RHEA:37443"/>
        <dbReference type="ChEBI" id="CHEBI:57287"/>
        <dbReference type="ChEBI" id="CHEBI:57368"/>
        <dbReference type="ChEBI" id="CHEBI:74544"/>
        <dbReference type="ChEBI" id="CHEBI:74928"/>
    </reaction>
    <physiologicalReaction direction="left-to-right" evidence="25">
        <dbReference type="Rhea" id="RHEA:37444"/>
    </physiologicalReaction>
</comment>
<evidence type="ECO:0000256" key="2">
    <source>
        <dbReference type="ARBA" id="ARBA00001024"/>
    </source>
</evidence>
<evidence type="ECO:0000256" key="10">
    <source>
        <dbReference type="ARBA" id="ARBA00022516"/>
    </source>
</evidence>
<evidence type="ECO:0000313" key="45">
    <source>
        <dbReference type="RefSeq" id="XP_040493612.1"/>
    </source>
</evidence>
<comment type="function">
    <text evidence="35">Specifically catalyzes coenzyme A (CoA)-dependent acylation of 1-acyl-sn-glycerol 3-phosphate (2-lysophosphatidic acid/LPA) to generate phosphatidic acid (PA), an important metabolic intermediate and precursor for both triglycerides and glycerophospholipids. Does not esterify other lysophospholipids. Acyl donors are long chain (at least C16) fatty acyl-CoAs: arachidonoyl-CoA, linoleoyl-CoA, oleoyl-CoA and at a lesser extent palmitoyl-CoA. Additionally possesses low triacylglycerol lipase and CoA-independent acylglycerol transacylase activities and thus may play a role in acyl-chain remodeling of triglycerides. In vitro may express hydrolytic activity against glycerolipids triacylglycerol, diacylglycerol and monoacylglycerol, with a strong preference for oleic acid as the acyl moiety. However, the triacylglycerol hydrolase activity is controversial and may be very low. Possesses phospholipase A2 activity.</text>
</comment>
<evidence type="ECO:0000313" key="44">
    <source>
        <dbReference type="Proteomes" id="UP000261680"/>
    </source>
</evidence>
<comment type="pathway">
    <text evidence="23">Phospholipid metabolism.</text>
</comment>
<dbReference type="OrthoDB" id="197155at2759"/>
<keyword evidence="15" id="KW-0735">Signal-anchor</keyword>
<evidence type="ECO:0000256" key="26">
    <source>
        <dbReference type="ARBA" id="ARBA00049345"/>
    </source>
</evidence>
<comment type="catalytic activity">
    <reaction evidence="28">
        <text>1-(9Z-octadecenoyl)-glycerol + 1,3-di-(9Z-octadecenoyl)-glycerol = 1,2,3-tri-(9Z-octadecenoyl)-glycerol + glycerol</text>
        <dbReference type="Rhea" id="RHEA:38331"/>
        <dbReference type="ChEBI" id="CHEBI:17754"/>
        <dbReference type="ChEBI" id="CHEBI:53753"/>
        <dbReference type="ChEBI" id="CHEBI:75342"/>
        <dbReference type="ChEBI" id="CHEBI:75735"/>
    </reaction>
    <physiologicalReaction direction="left-to-right" evidence="28">
        <dbReference type="Rhea" id="RHEA:38332"/>
    </physiologicalReaction>
</comment>
<dbReference type="CTD" id="80339"/>
<keyword evidence="11" id="KW-0551">Lipid droplet</keyword>
<evidence type="ECO:0000256" key="11">
    <source>
        <dbReference type="ARBA" id="ARBA00022677"/>
    </source>
</evidence>
<evidence type="ECO:0000259" key="43">
    <source>
        <dbReference type="PROSITE" id="PS51635"/>
    </source>
</evidence>
<dbReference type="InterPro" id="IPR016035">
    <property type="entry name" value="Acyl_Trfase/lysoPLipase"/>
</dbReference>
<evidence type="ECO:0000256" key="21">
    <source>
        <dbReference type="ARBA" id="ARBA00023264"/>
    </source>
</evidence>
<evidence type="ECO:0000256" key="20">
    <source>
        <dbReference type="ARBA" id="ARBA00023209"/>
    </source>
</evidence>
<evidence type="ECO:0000256" key="39">
    <source>
        <dbReference type="ARBA" id="ARBA00080560"/>
    </source>
</evidence>
<evidence type="ECO:0000256" key="13">
    <source>
        <dbReference type="ARBA" id="ARBA00022692"/>
    </source>
</evidence>
<keyword evidence="13" id="KW-0812">Transmembrane</keyword>
<dbReference type="GO" id="GO:0005737">
    <property type="term" value="C:cytoplasm"/>
    <property type="evidence" value="ECO:0007669"/>
    <property type="project" value="TreeGrafter"/>
</dbReference>
<evidence type="ECO:0000256" key="15">
    <source>
        <dbReference type="ARBA" id="ARBA00022968"/>
    </source>
</evidence>
<dbReference type="PROSITE" id="PS51635">
    <property type="entry name" value="PNPLA"/>
    <property type="match status" value="1"/>
</dbReference>
<dbReference type="Proteomes" id="UP000261680">
    <property type="component" value="Unplaced"/>
</dbReference>
<dbReference type="EC" id="2.3.1.51" evidence="7"/>
<feature type="short sequence motif" description="DGA/G" evidence="41">
    <location>
        <begin position="166"/>
        <end position="168"/>
    </location>
</feature>
<dbReference type="Pfam" id="PF01734">
    <property type="entry name" value="Patatin"/>
    <property type="match status" value="1"/>
</dbReference>
<feature type="compositionally biased region" description="Low complexity" evidence="42">
    <location>
        <begin position="422"/>
        <end position="433"/>
    </location>
</feature>
<dbReference type="GO" id="GO:0005811">
    <property type="term" value="C:lipid droplet"/>
    <property type="evidence" value="ECO:0007669"/>
    <property type="project" value="UniProtKB-SubCell"/>
</dbReference>
<comment type="pathway">
    <text evidence="6">Lipid metabolism.</text>
</comment>
<evidence type="ECO:0000256" key="5">
    <source>
        <dbReference type="ARBA" id="ARBA00004502"/>
    </source>
</evidence>
<proteinExistence type="predicted"/>
<evidence type="ECO:0000256" key="40">
    <source>
        <dbReference type="ARBA" id="ARBA00083280"/>
    </source>
</evidence>
<evidence type="ECO:0000256" key="23">
    <source>
        <dbReference type="ARBA" id="ARBA00025707"/>
    </source>
</evidence>